<proteinExistence type="predicted"/>
<reference evidence="1" key="1">
    <citation type="submission" date="2022-07" db="EMBL/GenBank/DDBJ databases">
        <title>Phylogenomic reconstructions and comparative analyses of Kickxellomycotina fungi.</title>
        <authorList>
            <person name="Reynolds N.K."/>
            <person name="Stajich J.E."/>
            <person name="Barry K."/>
            <person name="Grigoriev I.V."/>
            <person name="Crous P."/>
            <person name="Smith M.E."/>
        </authorList>
    </citation>
    <scope>NUCLEOTIDE SEQUENCE</scope>
    <source>
        <strain evidence="1">Benny 63K</strain>
    </source>
</reference>
<dbReference type="EMBL" id="JANBPG010000453">
    <property type="protein sequence ID" value="KAJ1896383.1"/>
    <property type="molecule type" value="Genomic_DNA"/>
</dbReference>
<keyword evidence="2" id="KW-1185">Reference proteome</keyword>
<evidence type="ECO:0000313" key="1">
    <source>
        <dbReference type="EMBL" id="KAJ1896383.1"/>
    </source>
</evidence>
<evidence type="ECO:0000313" key="2">
    <source>
        <dbReference type="Proteomes" id="UP001150581"/>
    </source>
</evidence>
<dbReference type="Proteomes" id="UP001150581">
    <property type="component" value="Unassembled WGS sequence"/>
</dbReference>
<name>A0ACC1IJU0_9FUNG</name>
<comment type="caution">
    <text evidence="1">The sequence shown here is derived from an EMBL/GenBank/DDBJ whole genome shotgun (WGS) entry which is preliminary data.</text>
</comment>
<accession>A0ACC1IJU0</accession>
<organism evidence="1 2">
    <name type="scientific">Kickxella alabastrina</name>
    <dbReference type="NCBI Taxonomy" id="61397"/>
    <lineage>
        <taxon>Eukaryota</taxon>
        <taxon>Fungi</taxon>
        <taxon>Fungi incertae sedis</taxon>
        <taxon>Zoopagomycota</taxon>
        <taxon>Kickxellomycotina</taxon>
        <taxon>Kickxellomycetes</taxon>
        <taxon>Kickxellales</taxon>
        <taxon>Kickxellaceae</taxon>
        <taxon>Kickxella</taxon>
    </lineage>
</organism>
<protein>
    <submittedName>
        <fullName evidence="1">Uncharacterized protein</fullName>
    </submittedName>
</protein>
<gene>
    <name evidence="1" type="ORF">LPJ66_004022</name>
</gene>
<sequence>MQITLYTVPLLTLVLLTICVAVVAEPIVVGYYPSWKRAKMEGIDFKKYTHVNIAFGIPHKDGSFTFEDEWALPQILQQIRTNGNDNAKALLSVGGWTGSNLFSDILKNNDSRTRLLNSMADYVKNNGLDGIDIDWEYPGRLGNACNVFDAQNDTPNFLTFLHDLRDKFDSQFGEQKKLITLAVRVQPFDTPSGPSSDVSEFAKYVDFTNVMAYDIGGPWNSETGANAPFNYEQGKGTPLSFVSSIDAWTNAGWPANQLVAGLGFYGRSSVALQDMIKDASNQYQSQSHDVPLGDSEDAPWYDTCAKTTSNSGTWQWRNLRSQGVLVNKTTAVAPWVRQWDPVTQTPWLFNPNTKIFLSYDDPDSIKIKSDYAASRGLAGVMIWSANMDFNSELVDAARSFGREGSNDNSSTSGSSAPASTSSSPASTSSKPKNIKTKTTKTSTNTQTTTSTSSGITSSTTSTTSGQAEETPSDNGLLPGKPCSDYGKYMCVDPNGRNMAYLVCIGTWQQASCAQGTVCLSLNKSIICGWPTFKHLIFGIDSALKIF</sequence>